<dbReference type="Proteomes" id="UP001295423">
    <property type="component" value="Unassembled WGS sequence"/>
</dbReference>
<feature type="compositionally biased region" description="Basic and acidic residues" evidence="1">
    <location>
        <begin position="1"/>
        <end position="28"/>
    </location>
</feature>
<dbReference type="SUPFAM" id="SSF81383">
    <property type="entry name" value="F-box domain"/>
    <property type="match status" value="1"/>
</dbReference>
<evidence type="ECO:0000256" key="1">
    <source>
        <dbReference type="SAM" id="MobiDB-lite"/>
    </source>
</evidence>
<dbReference type="AlphaFoldDB" id="A0AAD2GDI2"/>
<feature type="region of interest" description="Disordered" evidence="1">
    <location>
        <begin position="1"/>
        <end position="37"/>
    </location>
</feature>
<comment type="caution">
    <text evidence="2">The sequence shown here is derived from an EMBL/GenBank/DDBJ whole genome shotgun (WGS) entry which is preliminary data.</text>
</comment>
<evidence type="ECO:0000313" key="2">
    <source>
        <dbReference type="EMBL" id="CAJ1969536.1"/>
    </source>
</evidence>
<name>A0AAD2GDI2_9STRA</name>
<dbReference type="CDD" id="cd09917">
    <property type="entry name" value="F-box_SF"/>
    <property type="match status" value="1"/>
</dbReference>
<organism evidence="2 3">
    <name type="scientific">Cylindrotheca closterium</name>
    <dbReference type="NCBI Taxonomy" id="2856"/>
    <lineage>
        <taxon>Eukaryota</taxon>
        <taxon>Sar</taxon>
        <taxon>Stramenopiles</taxon>
        <taxon>Ochrophyta</taxon>
        <taxon>Bacillariophyta</taxon>
        <taxon>Bacillariophyceae</taxon>
        <taxon>Bacillariophycidae</taxon>
        <taxon>Bacillariales</taxon>
        <taxon>Bacillariaceae</taxon>
        <taxon>Cylindrotheca</taxon>
    </lineage>
</organism>
<protein>
    <recommendedName>
        <fullName evidence="4">F-box domain-containing protein</fullName>
    </recommendedName>
</protein>
<sequence>MPTMNERETKRSSTAKYKESECICESHSKPTQPPIASELPPELVREIGRFLEAHETARFSQTCRSIFTDLSFATHSSLATGYFENSMMLRGNQDDRNRPICIGAIIPQYDNSFHSFTLKCKWKDQGRGRRKGRLFVVAHDIPDGLDALSENFEQSLMGLPFKKKKVVHLSAFAHHRTSSLQVLICPQPNKIYQIWCKVGPGTKFSLSLKDITLQLAAFGNRAPTCAFYQFQQTRQPPSIQQAIMPQMNDDGRFPTYWHADIM</sequence>
<dbReference type="InterPro" id="IPR036047">
    <property type="entry name" value="F-box-like_dom_sf"/>
</dbReference>
<evidence type="ECO:0008006" key="4">
    <source>
        <dbReference type="Google" id="ProtNLM"/>
    </source>
</evidence>
<accession>A0AAD2GDI2</accession>
<gene>
    <name evidence="2" type="ORF">CYCCA115_LOCUS23759</name>
</gene>
<evidence type="ECO:0000313" key="3">
    <source>
        <dbReference type="Proteomes" id="UP001295423"/>
    </source>
</evidence>
<dbReference type="EMBL" id="CAKOGP040002424">
    <property type="protein sequence ID" value="CAJ1969536.1"/>
    <property type="molecule type" value="Genomic_DNA"/>
</dbReference>
<reference evidence="2" key="1">
    <citation type="submission" date="2023-08" db="EMBL/GenBank/DDBJ databases">
        <authorList>
            <person name="Audoor S."/>
            <person name="Bilcke G."/>
        </authorList>
    </citation>
    <scope>NUCLEOTIDE SEQUENCE</scope>
</reference>
<proteinExistence type="predicted"/>
<keyword evidence="3" id="KW-1185">Reference proteome</keyword>